<keyword evidence="2" id="KW-1185">Reference proteome</keyword>
<feature type="non-terminal residue" evidence="1">
    <location>
        <position position="122"/>
    </location>
</feature>
<name>A0ACC1M4L7_9FUNG</name>
<dbReference type="Proteomes" id="UP001139981">
    <property type="component" value="Unassembled WGS sequence"/>
</dbReference>
<gene>
    <name evidence="1" type="ORF">IWW38_002064</name>
</gene>
<sequence length="122" mass="13273">MTRGKASTAFTTTGSSRTTRSHASDEWAPPEDEMGLMLTRVLHQGSRERNNSKAIQSPKPSKPIHLSVSDSDPEKSSEDAKNVAAISAMFDDDDVDDSGQVKKAKDAGRLSPSQTMDFMDEE</sequence>
<proteinExistence type="predicted"/>
<dbReference type="EMBL" id="JANBVB010000208">
    <property type="protein sequence ID" value="KAJ2896317.1"/>
    <property type="molecule type" value="Genomic_DNA"/>
</dbReference>
<organism evidence="1 2">
    <name type="scientific">Coemansia aciculifera</name>
    <dbReference type="NCBI Taxonomy" id="417176"/>
    <lineage>
        <taxon>Eukaryota</taxon>
        <taxon>Fungi</taxon>
        <taxon>Fungi incertae sedis</taxon>
        <taxon>Zoopagomycota</taxon>
        <taxon>Kickxellomycotina</taxon>
        <taxon>Kickxellomycetes</taxon>
        <taxon>Kickxellales</taxon>
        <taxon>Kickxellaceae</taxon>
        <taxon>Coemansia</taxon>
    </lineage>
</organism>
<evidence type="ECO:0000313" key="2">
    <source>
        <dbReference type="Proteomes" id="UP001139981"/>
    </source>
</evidence>
<reference evidence="1" key="1">
    <citation type="submission" date="2022-07" db="EMBL/GenBank/DDBJ databases">
        <title>Phylogenomic reconstructions and comparative analyses of Kickxellomycotina fungi.</title>
        <authorList>
            <person name="Reynolds N.K."/>
            <person name="Stajich J.E."/>
            <person name="Barry K."/>
            <person name="Grigoriev I.V."/>
            <person name="Crous P."/>
            <person name="Smith M.E."/>
        </authorList>
    </citation>
    <scope>NUCLEOTIDE SEQUENCE</scope>
    <source>
        <strain evidence="1">CBS 190363</strain>
    </source>
</reference>
<protein>
    <submittedName>
        <fullName evidence="1">Uncharacterized protein</fullName>
    </submittedName>
</protein>
<evidence type="ECO:0000313" key="1">
    <source>
        <dbReference type="EMBL" id="KAJ2896317.1"/>
    </source>
</evidence>
<comment type="caution">
    <text evidence="1">The sequence shown here is derived from an EMBL/GenBank/DDBJ whole genome shotgun (WGS) entry which is preliminary data.</text>
</comment>
<accession>A0ACC1M4L7</accession>